<evidence type="ECO:0000256" key="7">
    <source>
        <dbReference type="RuleBase" id="RU363032"/>
    </source>
</evidence>
<accession>A0A926IB44</accession>
<feature type="domain" description="ABC transmembrane type-1" evidence="8">
    <location>
        <begin position="86"/>
        <end position="291"/>
    </location>
</feature>
<comment type="caution">
    <text evidence="9">The sequence shown here is derived from an EMBL/GenBank/DDBJ whole genome shotgun (WGS) entry which is preliminary data.</text>
</comment>
<keyword evidence="4 7" id="KW-0812">Transmembrane</keyword>
<dbReference type="EMBL" id="JACRSY010000059">
    <property type="protein sequence ID" value="MBC8581555.1"/>
    <property type="molecule type" value="Genomic_DNA"/>
</dbReference>
<evidence type="ECO:0000256" key="6">
    <source>
        <dbReference type="ARBA" id="ARBA00023136"/>
    </source>
</evidence>
<evidence type="ECO:0000256" key="5">
    <source>
        <dbReference type="ARBA" id="ARBA00022989"/>
    </source>
</evidence>
<dbReference type="PANTHER" id="PTHR43744:SF9">
    <property type="entry name" value="POLYGALACTURONAN_RHAMNOGALACTURONAN TRANSPORT SYSTEM PERMEASE PROTEIN YTCP"/>
    <property type="match status" value="1"/>
</dbReference>
<dbReference type="CDD" id="cd06261">
    <property type="entry name" value="TM_PBP2"/>
    <property type="match status" value="1"/>
</dbReference>
<dbReference type="GO" id="GO:0055085">
    <property type="term" value="P:transmembrane transport"/>
    <property type="evidence" value="ECO:0007669"/>
    <property type="project" value="InterPro"/>
</dbReference>
<dbReference type="PROSITE" id="PS50928">
    <property type="entry name" value="ABC_TM1"/>
    <property type="match status" value="1"/>
</dbReference>
<protein>
    <submittedName>
        <fullName evidence="9">Carbohydrate ABC transporter permease</fullName>
    </submittedName>
</protein>
<feature type="transmembrane region" description="Helical" evidence="7">
    <location>
        <begin position="85"/>
        <end position="109"/>
    </location>
</feature>
<evidence type="ECO:0000256" key="4">
    <source>
        <dbReference type="ARBA" id="ARBA00022692"/>
    </source>
</evidence>
<dbReference type="InterPro" id="IPR035906">
    <property type="entry name" value="MetI-like_sf"/>
</dbReference>
<dbReference type="SUPFAM" id="SSF161098">
    <property type="entry name" value="MetI-like"/>
    <property type="match status" value="1"/>
</dbReference>
<feature type="transmembrane region" description="Helical" evidence="7">
    <location>
        <begin position="152"/>
        <end position="173"/>
    </location>
</feature>
<dbReference type="Proteomes" id="UP000655830">
    <property type="component" value="Unassembled WGS sequence"/>
</dbReference>
<feature type="transmembrane region" description="Helical" evidence="7">
    <location>
        <begin position="21"/>
        <end position="43"/>
    </location>
</feature>
<sequence length="307" mass="35226">MLKKEGQQGQMLHIKKSISGTIFDFCNILFMILFCITILIPFWDMIVRSFSRPTDISYMSVNWLPKVWTLDAYKFCFQDSEFIKAFFVSVSRAVTGTALHVIICCLTAYTLTRTDMPFRKLITTIFLIPMFFSGGMIPSYLNIKNLGLLDNFLVYILPSGFSIFNTIIIRNYFFSIDSAMEEAASIDGASQFQIFARIIMPLSKPVLATVALWQMVGQWNSWFDNMIYCRKNDNLLTLQYLLRRMMETLQRTPDTPYEVQAMVDATNMNPDTVKAATTILVILPIIMVYPFLQKYFVKGIMLGGVKG</sequence>
<keyword evidence="5 7" id="KW-1133">Transmembrane helix</keyword>
<dbReference type="Pfam" id="PF00528">
    <property type="entry name" value="BPD_transp_1"/>
    <property type="match status" value="1"/>
</dbReference>
<evidence type="ECO:0000313" key="9">
    <source>
        <dbReference type="EMBL" id="MBC8581555.1"/>
    </source>
</evidence>
<evidence type="ECO:0000313" key="10">
    <source>
        <dbReference type="Proteomes" id="UP000655830"/>
    </source>
</evidence>
<dbReference type="RefSeq" id="WP_249334534.1">
    <property type="nucleotide sequence ID" value="NZ_JACRSY010000059.1"/>
</dbReference>
<evidence type="ECO:0000256" key="2">
    <source>
        <dbReference type="ARBA" id="ARBA00022448"/>
    </source>
</evidence>
<reference evidence="9" key="1">
    <citation type="submission" date="2020-08" db="EMBL/GenBank/DDBJ databases">
        <title>Genome public.</title>
        <authorList>
            <person name="Liu C."/>
            <person name="Sun Q."/>
        </authorList>
    </citation>
    <scope>NUCLEOTIDE SEQUENCE</scope>
    <source>
        <strain evidence="9">NSJ-12</strain>
    </source>
</reference>
<keyword evidence="3" id="KW-1003">Cell membrane</keyword>
<gene>
    <name evidence="9" type="ORF">H8718_18895</name>
</gene>
<proteinExistence type="inferred from homology"/>
<dbReference type="Gene3D" id="1.10.3720.10">
    <property type="entry name" value="MetI-like"/>
    <property type="match status" value="1"/>
</dbReference>
<evidence type="ECO:0000259" key="8">
    <source>
        <dbReference type="PROSITE" id="PS50928"/>
    </source>
</evidence>
<dbReference type="GO" id="GO:0005886">
    <property type="term" value="C:plasma membrane"/>
    <property type="evidence" value="ECO:0007669"/>
    <property type="project" value="UniProtKB-SubCell"/>
</dbReference>
<dbReference type="PANTHER" id="PTHR43744">
    <property type="entry name" value="ABC TRANSPORTER PERMEASE PROTEIN MG189-RELATED-RELATED"/>
    <property type="match status" value="1"/>
</dbReference>
<feature type="transmembrane region" description="Helical" evidence="7">
    <location>
        <begin position="194"/>
        <end position="216"/>
    </location>
</feature>
<comment type="subcellular location">
    <subcellularLocation>
        <location evidence="1 7">Cell membrane</location>
        <topology evidence="1 7">Multi-pass membrane protein</topology>
    </subcellularLocation>
</comment>
<keyword evidence="6 7" id="KW-0472">Membrane</keyword>
<dbReference type="AlphaFoldDB" id="A0A926IB44"/>
<keyword evidence="2 7" id="KW-0813">Transport</keyword>
<keyword evidence="10" id="KW-1185">Reference proteome</keyword>
<feature type="transmembrane region" description="Helical" evidence="7">
    <location>
        <begin position="121"/>
        <end position="140"/>
    </location>
</feature>
<organism evidence="9 10">
    <name type="scientific">Zhenhengia yiwuensis</name>
    <dbReference type="NCBI Taxonomy" id="2763666"/>
    <lineage>
        <taxon>Bacteria</taxon>
        <taxon>Bacillati</taxon>
        <taxon>Bacillota</taxon>
        <taxon>Clostridia</taxon>
        <taxon>Lachnospirales</taxon>
        <taxon>Lachnospiraceae</taxon>
        <taxon>Zhenhengia</taxon>
    </lineage>
</organism>
<comment type="similarity">
    <text evidence="7">Belongs to the binding-protein-dependent transport system permease family.</text>
</comment>
<evidence type="ECO:0000256" key="3">
    <source>
        <dbReference type="ARBA" id="ARBA00022475"/>
    </source>
</evidence>
<evidence type="ECO:0000256" key="1">
    <source>
        <dbReference type="ARBA" id="ARBA00004651"/>
    </source>
</evidence>
<dbReference type="InterPro" id="IPR000515">
    <property type="entry name" value="MetI-like"/>
</dbReference>
<feature type="transmembrane region" description="Helical" evidence="7">
    <location>
        <begin position="272"/>
        <end position="292"/>
    </location>
</feature>
<name>A0A926IB44_9FIRM</name>